<dbReference type="PANTHER" id="PTHR45753">
    <property type="entry name" value="ORNITHINE CARBAMOYLTRANSFERASE, MITOCHONDRIAL"/>
    <property type="match status" value="1"/>
</dbReference>
<keyword evidence="4 7" id="KW-0665">Pyrimidine biosynthesis</keyword>
<evidence type="ECO:0000256" key="2">
    <source>
        <dbReference type="ARBA" id="ARBA00008896"/>
    </source>
</evidence>
<dbReference type="PANTHER" id="PTHR45753:SF6">
    <property type="entry name" value="ASPARTATE CARBAMOYLTRANSFERASE"/>
    <property type="match status" value="1"/>
</dbReference>
<dbReference type="Pfam" id="PF02729">
    <property type="entry name" value="OTCace_N"/>
    <property type="match status" value="1"/>
</dbReference>
<evidence type="ECO:0000256" key="6">
    <source>
        <dbReference type="ARBA" id="ARBA00048859"/>
    </source>
</evidence>
<feature type="binding site" evidence="7">
    <location>
        <position position="242"/>
    </location>
    <ligand>
        <name>L-aspartate</name>
        <dbReference type="ChEBI" id="CHEBI:29991"/>
    </ligand>
</feature>
<reference evidence="10 11" key="1">
    <citation type="submission" date="2017-09" db="EMBL/GenBank/DDBJ databases">
        <title>Sequencing the genomes of two abundant thermophiles in Great Basin hot springs: Thermocrinis jamiesonii and novel Chloroflexi Thermoflexus hugenholtzii.</title>
        <authorList>
            <person name="Hedlund B."/>
        </authorList>
    </citation>
    <scope>NUCLEOTIDE SEQUENCE [LARGE SCALE GENOMIC DNA]</scope>
    <source>
        <strain evidence="10 11">G233</strain>
    </source>
</reference>
<dbReference type="RefSeq" id="WP_098503768.1">
    <property type="nucleotide sequence ID" value="NZ_PDJQ01000001.1"/>
</dbReference>
<dbReference type="NCBIfam" id="NF002032">
    <property type="entry name" value="PRK00856.1"/>
    <property type="match status" value="1"/>
</dbReference>
<dbReference type="GO" id="GO:0044205">
    <property type="term" value="P:'de novo' UMP biosynthetic process"/>
    <property type="evidence" value="ECO:0007669"/>
    <property type="project" value="UniProtKB-UniRule"/>
</dbReference>
<dbReference type="EC" id="2.1.3.2" evidence="7"/>
<evidence type="ECO:0000256" key="4">
    <source>
        <dbReference type="ARBA" id="ARBA00022975"/>
    </source>
</evidence>
<dbReference type="GO" id="GO:0004070">
    <property type="term" value="F:aspartate carbamoyltransferase activity"/>
    <property type="evidence" value="ECO:0007669"/>
    <property type="project" value="UniProtKB-UniRule"/>
</dbReference>
<comment type="subunit">
    <text evidence="7">Heterododecamer (2C3:3R2) of six catalytic PyrB chains organized as two trimers (C3), and six regulatory PyrI chains organized as three dimers (R2).</text>
</comment>
<dbReference type="GO" id="GO:0005829">
    <property type="term" value="C:cytosol"/>
    <property type="evidence" value="ECO:0007669"/>
    <property type="project" value="TreeGrafter"/>
</dbReference>
<dbReference type="HAMAP" id="MF_00001">
    <property type="entry name" value="Asp_carb_tr"/>
    <property type="match status" value="1"/>
</dbReference>
<evidence type="ECO:0000313" key="10">
    <source>
        <dbReference type="EMBL" id="PFG74377.1"/>
    </source>
</evidence>
<feature type="domain" description="Aspartate/ornithine carbamoyltransferase Asp/Orn-binding" evidence="8">
    <location>
        <begin position="170"/>
        <end position="320"/>
    </location>
</feature>
<dbReference type="InterPro" id="IPR006131">
    <property type="entry name" value="Asp_carbamoyltransf_Asp/Orn-bd"/>
</dbReference>
<feature type="binding site" evidence="7">
    <location>
        <position position="122"/>
    </location>
    <ligand>
        <name>carbamoyl phosphate</name>
        <dbReference type="ChEBI" id="CHEBI:58228"/>
    </ligand>
</feature>
<name>A0A2A9HED2_TEPT2</name>
<comment type="caution">
    <text evidence="10">The sequence shown here is derived from an EMBL/GenBank/DDBJ whole genome shotgun (WGS) entry which is preliminary data.</text>
</comment>
<feature type="binding site" evidence="7">
    <location>
        <position position="284"/>
    </location>
    <ligand>
        <name>carbamoyl phosphate</name>
        <dbReference type="ChEBI" id="CHEBI:58228"/>
    </ligand>
</feature>
<protein>
    <recommendedName>
        <fullName evidence="7">Aspartate carbamoyltransferase</fullName>
        <ecNumber evidence="7">2.1.3.2</ecNumber>
    </recommendedName>
    <alternativeName>
        <fullName evidence="7">Aspartate transcarbamylase</fullName>
        <shortName evidence="7">ATCase</shortName>
    </alternativeName>
</protein>
<dbReference type="InterPro" id="IPR006130">
    <property type="entry name" value="Asp/Orn_carbamoylTrfase"/>
</dbReference>
<evidence type="ECO:0000256" key="5">
    <source>
        <dbReference type="ARBA" id="ARBA00043884"/>
    </source>
</evidence>
<comment type="catalytic activity">
    <reaction evidence="6 7">
        <text>carbamoyl phosphate + L-aspartate = N-carbamoyl-L-aspartate + phosphate + H(+)</text>
        <dbReference type="Rhea" id="RHEA:20013"/>
        <dbReference type="ChEBI" id="CHEBI:15378"/>
        <dbReference type="ChEBI" id="CHEBI:29991"/>
        <dbReference type="ChEBI" id="CHEBI:32814"/>
        <dbReference type="ChEBI" id="CHEBI:43474"/>
        <dbReference type="ChEBI" id="CHEBI:58228"/>
        <dbReference type="EC" id="2.1.3.2"/>
    </reaction>
</comment>
<keyword evidence="3 7" id="KW-0808">Transferase</keyword>
<feature type="domain" description="Aspartate/ornithine carbamoyltransferase carbamoyl-P binding" evidence="9">
    <location>
        <begin position="20"/>
        <end position="161"/>
    </location>
</feature>
<feature type="binding site" evidence="7">
    <location>
        <position position="153"/>
    </location>
    <ligand>
        <name>carbamoyl phosphate</name>
        <dbReference type="ChEBI" id="CHEBI:58228"/>
    </ligand>
</feature>
<feature type="binding site" evidence="7">
    <location>
        <position position="72"/>
    </location>
    <ligand>
        <name>carbamoyl phosphate</name>
        <dbReference type="ChEBI" id="CHEBI:58228"/>
    </ligand>
</feature>
<comment type="pathway">
    <text evidence="1 7">Pyrimidine metabolism; UMP biosynthesis via de novo pathway; (S)-dihydroorotate from bicarbonate: step 2/3.</text>
</comment>
<feature type="binding site" evidence="7">
    <location>
        <position position="100"/>
    </location>
    <ligand>
        <name>L-aspartate</name>
        <dbReference type="ChEBI" id="CHEBI:29991"/>
    </ligand>
</feature>
<dbReference type="InterPro" id="IPR036901">
    <property type="entry name" value="Asp/Orn_carbamoylTrfase_sf"/>
</dbReference>
<gene>
    <name evidence="7" type="primary">pyrB</name>
    <name evidence="10" type="ORF">A9A59_1599</name>
</gene>
<dbReference type="Gene3D" id="3.40.50.1370">
    <property type="entry name" value="Aspartate/ornithine carbamoyltransferase"/>
    <property type="match status" value="2"/>
</dbReference>
<accession>A0A2A9HED2</accession>
<organism evidence="10 11">
    <name type="scientific">Tepidiforma thermophila (strain KCTC 52669 / CGMCC 1.13589 / G233)</name>
    <dbReference type="NCBI Taxonomy" id="2761530"/>
    <lineage>
        <taxon>Bacteria</taxon>
        <taxon>Bacillati</taxon>
        <taxon>Chloroflexota</taxon>
        <taxon>Tepidiformia</taxon>
        <taxon>Tepidiformales</taxon>
        <taxon>Tepidiformaceae</taxon>
        <taxon>Tepidiforma</taxon>
    </lineage>
</organism>
<comment type="similarity">
    <text evidence="2 7">Belongs to the aspartate/ornithine carbamoyltransferase superfamily. ATCase family.</text>
</comment>
<feature type="binding site" evidence="7">
    <location>
        <position position="183"/>
    </location>
    <ligand>
        <name>L-aspartate</name>
        <dbReference type="ChEBI" id="CHEBI:29991"/>
    </ligand>
</feature>
<evidence type="ECO:0000256" key="7">
    <source>
        <dbReference type="HAMAP-Rule" id="MF_00001"/>
    </source>
</evidence>
<dbReference type="UniPathway" id="UPA00070">
    <property type="reaction ID" value="UER00116"/>
</dbReference>
<dbReference type="Proteomes" id="UP000223071">
    <property type="component" value="Unassembled WGS sequence"/>
</dbReference>
<sequence>MLDTPARETGTGSGTTWTRKDLLDTDSLSREEIDLVLQTARGMKEVRSRPVAKVSTLRGVTVATLFYEQSTRTRATFEVAAKSLGADVVNLTASGSSVEKGESLIDTVRTLEAIGTDVIVMRHFRSGAPYLAARHTGASIINGGDGTHAHPTQALLDLFTMVNHLGSVEGRRVVIVGDILHSRVARSNAWTLLRLGAEVTLCGPATLLPRWFVPEVPGGGRCTVTTDFDRAIEGADVVMALRMQKERQQRGLIPSLREYIAGYQVNARRLERAAPGALLMHPGPMNEGIELSPDVAHGAQSRIEEQVANGVAVRMALLYLIAARSRS</sequence>
<dbReference type="PRINTS" id="PR00101">
    <property type="entry name" value="ATCASE"/>
</dbReference>
<dbReference type="GO" id="GO:0006520">
    <property type="term" value="P:amino acid metabolic process"/>
    <property type="evidence" value="ECO:0007669"/>
    <property type="project" value="InterPro"/>
</dbReference>
<evidence type="ECO:0000259" key="8">
    <source>
        <dbReference type="Pfam" id="PF00185"/>
    </source>
</evidence>
<dbReference type="Pfam" id="PF00185">
    <property type="entry name" value="OTCace"/>
    <property type="match status" value="1"/>
</dbReference>
<dbReference type="InterPro" id="IPR006132">
    <property type="entry name" value="Asp/Orn_carbamoyltranf_P-bd"/>
</dbReference>
<proteinExistence type="inferred from homology"/>
<feature type="binding site" evidence="7">
    <location>
        <position position="73"/>
    </location>
    <ligand>
        <name>carbamoyl phosphate</name>
        <dbReference type="ChEBI" id="CHEBI:58228"/>
    </ligand>
</feature>
<feature type="binding site" evidence="7">
    <location>
        <position position="283"/>
    </location>
    <ligand>
        <name>carbamoyl phosphate</name>
        <dbReference type="ChEBI" id="CHEBI:58228"/>
    </ligand>
</feature>
<feature type="binding site" evidence="7">
    <location>
        <position position="150"/>
    </location>
    <ligand>
        <name>carbamoyl phosphate</name>
        <dbReference type="ChEBI" id="CHEBI:58228"/>
    </ligand>
</feature>
<evidence type="ECO:0000256" key="1">
    <source>
        <dbReference type="ARBA" id="ARBA00004852"/>
    </source>
</evidence>
<dbReference type="SUPFAM" id="SSF53671">
    <property type="entry name" value="Aspartate/ornithine carbamoyltransferase"/>
    <property type="match status" value="1"/>
</dbReference>
<dbReference type="PRINTS" id="PR00100">
    <property type="entry name" value="AOTCASE"/>
</dbReference>
<dbReference type="InterPro" id="IPR002082">
    <property type="entry name" value="Asp_carbamoyltransf"/>
</dbReference>
<dbReference type="EMBL" id="PDJQ01000001">
    <property type="protein sequence ID" value="PFG74377.1"/>
    <property type="molecule type" value="Genomic_DNA"/>
</dbReference>
<comment type="function">
    <text evidence="5 7">Catalyzes the condensation of carbamoyl phosphate and aspartate to form carbamoyl aspartate and inorganic phosphate, the committed step in the de novo pyrimidine nucleotide biosynthesis pathway.</text>
</comment>
<dbReference type="GO" id="GO:0006207">
    <property type="term" value="P:'de novo' pyrimidine nucleobase biosynthetic process"/>
    <property type="evidence" value="ECO:0007669"/>
    <property type="project" value="InterPro"/>
</dbReference>
<evidence type="ECO:0000259" key="9">
    <source>
        <dbReference type="Pfam" id="PF02729"/>
    </source>
</evidence>
<dbReference type="GO" id="GO:0016597">
    <property type="term" value="F:amino acid binding"/>
    <property type="evidence" value="ECO:0007669"/>
    <property type="project" value="InterPro"/>
</dbReference>
<dbReference type="AlphaFoldDB" id="A0A2A9HED2"/>
<evidence type="ECO:0000313" key="11">
    <source>
        <dbReference type="Proteomes" id="UP000223071"/>
    </source>
</evidence>
<dbReference type="PROSITE" id="PS00097">
    <property type="entry name" value="CARBAMOYLTRANSFERASE"/>
    <property type="match status" value="1"/>
</dbReference>
<keyword evidence="11" id="KW-1185">Reference proteome</keyword>
<dbReference type="NCBIfam" id="TIGR00670">
    <property type="entry name" value="asp_carb_tr"/>
    <property type="match status" value="1"/>
</dbReference>
<evidence type="ECO:0000256" key="3">
    <source>
        <dbReference type="ARBA" id="ARBA00022679"/>
    </source>
</evidence>